<name>A0A2T2YGU7_9BACT</name>
<dbReference type="EMBL" id="PYFT01000001">
    <property type="protein sequence ID" value="PSR54720.1"/>
    <property type="molecule type" value="Genomic_DNA"/>
</dbReference>
<evidence type="ECO:0000256" key="1">
    <source>
        <dbReference type="SAM" id="SignalP"/>
    </source>
</evidence>
<dbReference type="PROSITE" id="PS51257">
    <property type="entry name" value="PROKAR_LIPOPROTEIN"/>
    <property type="match status" value="1"/>
</dbReference>
<dbReference type="SUPFAM" id="SSF81296">
    <property type="entry name" value="E set domains"/>
    <property type="match status" value="1"/>
</dbReference>
<proteinExistence type="predicted"/>
<keyword evidence="1" id="KW-0732">Signal</keyword>
<evidence type="ECO:0000313" key="4">
    <source>
        <dbReference type="Proteomes" id="UP000240357"/>
    </source>
</evidence>
<sequence length="386" mass="42951">MKSQIKLWLFLFVALVTGGVLTSCSDDDELVNGGKPMISYVRVTRPEASDSLIVKAGQSQMIAIMGQNLGQARELWINDQQTELVPTFITNTSIITRVPALLPKEITNKMRIVFANGEVLEHPFTVDVSEPVVSYMLSEYVPTGGIATIRGNYFYAPVKITFTGGVEGVIENLEDDMIQVKVPEGAQPGPITITTNFGTTESNFWFRDNRNIILGFDNTTGGLWTGAGNIKDSDPAIPPVNNKFLRMNQKLGEWSWYELYVGPTDSDVRLETRNIPEEAFTNPKNYSLKFELNTLELFSGASFLMHMGPGDMGTDRNTKRYTWTPNIDTKGQWETVTIPWEDFWKANGSFAYTPTGYGVSLFFSGPNAFTGNFAMDNVRVVPNVNP</sequence>
<dbReference type="RefSeq" id="WP_106930654.1">
    <property type="nucleotide sequence ID" value="NZ_PYFT01000001.1"/>
</dbReference>
<feature type="signal peptide" evidence="1">
    <location>
        <begin position="1"/>
        <end position="22"/>
    </location>
</feature>
<dbReference type="GO" id="GO:0030247">
    <property type="term" value="F:polysaccharide binding"/>
    <property type="evidence" value="ECO:0007669"/>
    <property type="project" value="InterPro"/>
</dbReference>
<accession>A0A2T2YGU7</accession>
<dbReference type="Gene3D" id="2.60.40.10">
    <property type="entry name" value="Immunoglobulins"/>
    <property type="match status" value="2"/>
</dbReference>
<dbReference type="CDD" id="cd00102">
    <property type="entry name" value="IPT"/>
    <property type="match status" value="1"/>
</dbReference>
<dbReference type="OrthoDB" id="660167at2"/>
<feature type="chain" id="PRO_5015420514" description="Surface glycan-binding protein B xyloglucan binding domain-containing protein" evidence="1">
    <location>
        <begin position="23"/>
        <end position="386"/>
    </location>
</feature>
<gene>
    <name evidence="3" type="ORF">AHMF7605_15000</name>
</gene>
<protein>
    <recommendedName>
        <fullName evidence="2">Surface glycan-binding protein B xyloglucan binding domain-containing protein</fullName>
    </recommendedName>
</protein>
<evidence type="ECO:0000259" key="2">
    <source>
        <dbReference type="Pfam" id="PF18329"/>
    </source>
</evidence>
<dbReference type="InterPro" id="IPR014756">
    <property type="entry name" value="Ig_E-set"/>
</dbReference>
<dbReference type="InterPro" id="IPR040475">
    <property type="entry name" value="SGBP_B_XBD"/>
</dbReference>
<keyword evidence="4" id="KW-1185">Reference proteome</keyword>
<reference evidence="3 4" key="1">
    <citation type="submission" date="2018-03" db="EMBL/GenBank/DDBJ databases">
        <title>Adhaeribacter sp. HMF7605 Genome sequencing and assembly.</title>
        <authorList>
            <person name="Kang H."/>
            <person name="Kang J."/>
            <person name="Cha I."/>
            <person name="Kim H."/>
            <person name="Joh K."/>
        </authorList>
    </citation>
    <scope>NUCLEOTIDE SEQUENCE [LARGE SCALE GENOMIC DNA]</scope>
    <source>
        <strain evidence="3 4">HMF7605</strain>
    </source>
</reference>
<evidence type="ECO:0000313" key="3">
    <source>
        <dbReference type="EMBL" id="PSR54720.1"/>
    </source>
</evidence>
<organism evidence="3 4">
    <name type="scientific">Adhaeribacter arboris</name>
    <dbReference type="NCBI Taxonomy" id="2072846"/>
    <lineage>
        <taxon>Bacteria</taxon>
        <taxon>Pseudomonadati</taxon>
        <taxon>Bacteroidota</taxon>
        <taxon>Cytophagia</taxon>
        <taxon>Cytophagales</taxon>
        <taxon>Hymenobacteraceae</taxon>
        <taxon>Adhaeribacter</taxon>
    </lineage>
</organism>
<dbReference type="InterPro" id="IPR013783">
    <property type="entry name" value="Ig-like_fold"/>
</dbReference>
<comment type="caution">
    <text evidence="3">The sequence shown here is derived from an EMBL/GenBank/DDBJ whole genome shotgun (WGS) entry which is preliminary data.</text>
</comment>
<dbReference type="Proteomes" id="UP000240357">
    <property type="component" value="Unassembled WGS sequence"/>
</dbReference>
<dbReference type="Pfam" id="PF18329">
    <property type="entry name" value="SGBP_B_XBD"/>
    <property type="match status" value="1"/>
</dbReference>
<dbReference type="AlphaFoldDB" id="A0A2T2YGU7"/>
<feature type="domain" description="Surface glycan-binding protein B xyloglucan binding" evidence="2">
    <location>
        <begin position="206"/>
        <end position="382"/>
    </location>
</feature>